<dbReference type="AlphaFoldDB" id="A0A3M0G4Y5"/>
<reference evidence="4 5" key="1">
    <citation type="submission" date="2018-10" db="EMBL/GenBank/DDBJ databases">
        <title>Tessaracoccus antarcticuss sp. nov., isolated from sediment.</title>
        <authorList>
            <person name="Zhou L.Y."/>
            <person name="Du Z.J."/>
        </authorList>
    </citation>
    <scope>NUCLEOTIDE SEQUENCE [LARGE SCALE GENOMIC DNA]</scope>
    <source>
        <strain evidence="4 5">JDX10</strain>
    </source>
</reference>
<comment type="caution">
    <text evidence="4">The sequence shown here is derived from an EMBL/GenBank/DDBJ whole genome shotgun (WGS) entry which is preliminary data.</text>
</comment>
<dbReference type="EMBL" id="REFW01000002">
    <property type="protein sequence ID" value="RMB59638.1"/>
    <property type="molecule type" value="Genomic_DNA"/>
</dbReference>
<dbReference type="PANTHER" id="PTHR21599">
    <property type="entry name" value="GLYCERATE KINASE"/>
    <property type="match status" value="1"/>
</dbReference>
<evidence type="ECO:0000313" key="4">
    <source>
        <dbReference type="EMBL" id="RMB59638.1"/>
    </source>
</evidence>
<evidence type="ECO:0000256" key="1">
    <source>
        <dbReference type="ARBA" id="ARBA00006284"/>
    </source>
</evidence>
<keyword evidence="5" id="KW-1185">Reference proteome</keyword>
<dbReference type="InterPro" id="IPR036129">
    <property type="entry name" value="Glycerate_kinase_sf"/>
</dbReference>
<accession>A0A3M0G4Y5</accession>
<dbReference type="Gene3D" id="3.40.50.10350">
    <property type="entry name" value="Glycerate kinase, domain 1"/>
    <property type="match status" value="1"/>
</dbReference>
<comment type="similarity">
    <text evidence="1">Belongs to the glycerate kinase type-1 family.</text>
</comment>
<organism evidence="4 5">
    <name type="scientific">Tessaracoccus antarcticus</name>
    <dbReference type="NCBI Taxonomy" id="2479848"/>
    <lineage>
        <taxon>Bacteria</taxon>
        <taxon>Bacillati</taxon>
        <taxon>Actinomycetota</taxon>
        <taxon>Actinomycetes</taxon>
        <taxon>Propionibacteriales</taxon>
        <taxon>Propionibacteriaceae</taxon>
        <taxon>Tessaracoccus</taxon>
    </lineage>
</organism>
<protein>
    <recommendedName>
        <fullName evidence="6">Glycerate kinase</fullName>
    </recommendedName>
</protein>
<dbReference type="InterPro" id="IPR004381">
    <property type="entry name" value="Glycerate_kinase"/>
</dbReference>
<dbReference type="GO" id="GO:0031388">
    <property type="term" value="P:organic acid phosphorylation"/>
    <property type="evidence" value="ECO:0007669"/>
    <property type="project" value="InterPro"/>
</dbReference>
<dbReference type="Gene3D" id="3.90.1510.10">
    <property type="entry name" value="Glycerate kinase, domain 2"/>
    <property type="match status" value="1"/>
</dbReference>
<proteinExistence type="inferred from homology"/>
<dbReference type="Proteomes" id="UP000275256">
    <property type="component" value="Unassembled WGS sequence"/>
</dbReference>
<dbReference type="GO" id="GO:0008887">
    <property type="term" value="F:glycerate kinase activity"/>
    <property type="evidence" value="ECO:0007669"/>
    <property type="project" value="InterPro"/>
</dbReference>
<keyword evidence="2" id="KW-0808">Transferase</keyword>
<dbReference type="SUPFAM" id="SSF110738">
    <property type="entry name" value="Glycerate kinase I"/>
    <property type="match status" value="1"/>
</dbReference>
<dbReference type="InterPro" id="IPR018193">
    <property type="entry name" value="Glyc_kinase_flavodox-like_fold"/>
</dbReference>
<evidence type="ECO:0008006" key="6">
    <source>
        <dbReference type="Google" id="ProtNLM"/>
    </source>
</evidence>
<sequence length="289" mass="29306">MAADAMAGVGPRDASEIIGGAFADAGAQVAVVPLVDGGPWFPDAVSAFDADAVVVQPATLQDALDALSTAGASLYLDLTGLTRHAWAELVQVDRHRLEALRAAAPHRDVVAVVRSGQQRSALTGLMGVVAERGRLEGGDLADTLSSDALASAWLKDLGLDGTAPGAGAADGVGAIVLALGGRVASGIDVCVDGFDVTATMKAADLTVTGASVLDFHAVGGDVVKEVARLATEALRPVIAVVGRNFVSSRELRLAGIESAHPVLEGAGEDEPIPAQVADVAARVARSWIW</sequence>
<dbReference type="InterPro" id="IPR018197">
    <property type="entry name" value="Glycerate_kinase_RE-like"/>
</dbReference>
<keyword evidence="3" id="KW-0418">Kinase</keyword>
<dbReference type="PANTHER" id="PTHR21599:SF0">
    <property type="entry name" value="GLYCERATE KINASE"/>
    <property type="match status" value="1"/>
</dbReference>
<evidence type="ECO:0000256" key="2">
    <source>
        <dbReference type="ARBA" id="ARBA00022679"/>
    </source>
</evidence>
<dbReference type="Pfam" id="PF02595">
    <property type="entry name" value="Gly_kinase"/>
    <property type="match status" value="1"/>
</dbReference>
<evidence type="ECO:0000313" key="5">
    <source>
        <dbReference type="Proteomes" id="UP000275256"/>
    </source>
</evidence>
<gene>
    <name evidence="4" type="ORF">EAX62_07650</name>
</gene>
<evidence type="ECO:0000256" key="3">
    <source>
        <dbReference type="ARBA" id="ARBA00022777"/>
    </source>
</evidence>
<name>A0A3M0G4Y5_9ACTN</name>